<evidence type="ECO:0000313" key="3">
    <source>
        <dbReference type="EMBL" id="RDY71640.1"/>
    </source>
</evidence>
<comment type="caution">
    <text evidence="3">The sequence shown here is derived from an EMBL/GenBank/DDBJ whole genome shotgun (WGS) entry which is preliminary data.</text>
</comment>
<reference evidence="3 4" key="1">
    <citation type="submission" date="2018-08" db="EMBL/GenBank/DDBJ databases">
        <title>Genome sequence of strict halophilic Halobacillus trueperi SS1 isolated from Lunsu, a salty water body of North West Himalayas.</title>
        <authorList>
            <person name="Gupta S."/>
            <person name="Sharma P."/>
            <person name="Dev K."/>
            <person name="Baumler D."/>
            <person name="Sourirajan A."/>
        </authorList>
    </citation>
    <scope>NUCLEOTIDE SEQUENCE [LARGE SCALE GENOMIC DNA]</scope>
    <source>
        <strain evidence="3 4">SS1</strain>
    </source>
</reference>
<organism evidence="3 4">
    <name type="scientific">Halobacillus trueperi</name>
    <dbReference type="NCBI Taxonomy" id="156205"/>
    <lineage>
        <taxon>Bacteria</taxon>
        <taxon>Bacillati</taxon>
        <taxon>Bacillota</taxon>
        <taxon>Bacilli</taxon>
        <taxon>Bacillales</taxon>
        <taxon>Bacillaceae</taxon>
        <taxon>Halobacillus</taxon>
    </lineage>
</organism>
<evidence type="ECO:0000259" key="2">
    <source>
        <dbReference type="PROSITE" id="PS50965"/>
    </source>
</evidence>
<dbReference type="RefSeq" id="WP_115893713.1">
    <property type="nucleotide sequence ID" value="NZ_QTLC01000028.1"/>
</dbReference>
<dbReference type="Pfam" id="PF08378">
    <property type="entry name" value="NERD"/>
    <property type="match status" value="1"/>
</dbReference>
<accession>A0A3D8VQP2</accession>
<protein>
    <submittedName>
        <fullName evidence="3">NERD domain-containing protein</fullName>
    </submittedName>
</protein>
<feature type="compositionally biased region" description="Basic and acidic residues" evidence="1">
    <location>
        <begin position="28"/>
        <end position="37"/>
    </location>
</feature>
<evidence type="ECO:0000313" key="4">
    <source>
        <dbReference type="Proteomes" id="UP000257032"/>
    </source>
</evidence>
<feature type="domain" description="NERD" evidence="2">
    <location>
        <begin position="37"/>
        <end position="152"/>
    </location>
</feature>
<dbReference type="AlphaFoldDB" id="A0A3D8VQP2"/>
<dbReference type="Proteomes" id="UP000257032">
    <property type="component" value="Unassembled WGS sequence"/>
</dbReference>
<feature type="compositionally biased region" description="Polar residues" evidence="1">
    <location>
        <begin position="15"/>
        <end position="27"/>
    </location>
</feature>
<dbReference type="EMBL" id="QTLC01000028">
    <property type="protein sequence ID" value="RDY71640.1"/>
    <property type="molecule type" value="Genomic_DNA"/>
</dbReference>
<feature type="region of interest" description="Disordered" evidence="1">
    <location>
        <begin position="1"/>
        <end position="37"/>
    </location>
</feature>
<feature type="compositionally biased region" description="Basic residues" evidence="1">
    <location>
        <begin position="1"/>
        <end position="12"/>
    </location>
</feature>
<gene>
    <name evidence="3" type="ORF">DXT76_06440</name>
</gene>
<dbReference type="InterPro" id="IPR011528">
    <property type="entry name" value="NERD"/>
</dbReference>
<evidence type="ECO:0000256" key="1">
    <source>
        <dbReference type="SAM" id="MobiDB-lite"/>
    </source>
</evidence>
<proteinExistence type="predicted"/>
<name>A0A3D8VQP2_9BACI</name>
<dbReference type="PROSITE" id="PS50965">
    <property type="entry name" value="NERD"/>
    <property type="match status" value="1"/>
</dbReference>
<sequence length="272" mass="32013">MFAKWFRKKKKASQTEKVPNIQKNPSPQKREGVSKRKGEIGEYKINIQLDQMPKEYLHISDPMIKNSKAKSGYSQIDHVLITNYGIFVIETKNYQGTVYGGKDRKTWSVNGKFKMMNPFYQNYGHLQALISIIGKEYEDHLISIVSFTKRCTFKIDTDLRDIKQNQLIVYDVELSEFINRKINVQKLIHIEPLLTNKEINYIYDQINKHHITDPDVMDKHVEALKRNSTATCDICHKEVSDKVKRFCMSHKQFKSKVYCYPHQKVILEKSIY</sequence>